<dbReference type="GO" id="GO:0005737">
    <property type="term" value="C:cytoplasm"/>
    <property type="evidence" value="ECO:0007669"/>
    <property type="project" value="TreeGrafter"/>
</dbReference>
<dbReference type="EMBL" id="ADFV01031249">
    <property type="status" value="NOT_ANNOTATED_CDS"/>
    <property type="molecule type" value="Genomic_DNA"/>
</dbReference>
<reference evidence="1" key="3">
    <citation type="submission" date="2025-09" db="UniProtKB">
        <authorList>
            <consortium name="Ensembl"/>
        </authorList>
    </citation>
    <scope>IDENTIFICATION</scope>
</reference>
<dbReference type="EMBL" id="ADFV01031250">
    <property type="status" value="NOT_ANNOTATED_CDS"/>
    <property type="molecule type" value="Genomic_DNA"/>
</dbReference>
<dbReference type="PANTHER" id="PTHR28616">
    <property type="entry name" value="COILED-COIL DOMAIN-CONTAINING PROTEIN 125"/>
    <property type="match status" value="1"/>
</dbReference>
<dbReference type="EMBL" id="ADFV01031247">
    <property type="status" value="NOT_ANNOTATED_CDS"/>
    <property type="molecule type" value="Genomic_DNA"/>
</dbReference>
<organism evidence="1 2">
    <name type="scientific">Nomascus leucogenys</name>
    <name type="common">Northern white-cheeked gibbon</name>
    <name type="synonym">Hylobates leucogenys</name>
    <dbReference type="NCBI Taxonomy" id="61853"/>
    <lineage>
        <taxon>Eukaryota</taxon>
        <taxon>Metazoa</taxon>
        <taxon>Chordata</taxon>
        <taxon>Craniata</taxon>
        <taxon>Vertebrata</taxon>
        <taxon>Euteleostomi</taxon>
        <taxon>Mammalia</taxon>
        <taxon>Eutheria</taxon>
        <taxon>Euarchontoglires</taxon>
        <taxon>Primates</taxon>
        <taxon>Haplorrhini</taxon>
        <taxon>Catarrhini</taxon>
        <taxon>Hylobatidae</taxon>
        <taxon>Nomascus</taxon>
    </lineage>
</organism>
<protein>
    <submittedName>
        <fullName evidence="1">Coiled-coil domain containing 125</fullName>
    </submittedName>
</protein>
<dbReference type="GO" id="GO:2000146">
    <property type="term" value="P:negative regulation of cell motility"/>
    <property type="evidence" value="ECO:0007669"/>
    <property type="project" value="TreeGrafter"/>
</dbReference>
<dbReference type="EMBL" id="ADFV01031253">
    <property type="status" value="NOT_ANNOTATED_CDS"/>
    <property type="molecule type" value="Genomic_DNA"/>
</dbReference>
<dbReference type="AlphaFoldDB" id="A0A2I3GTX4"/>
<keyword evidence="2" id="KW-1185">Reference proteome</keyword>
<evidence type="ECO:0000313" key="1">
    <source>
        <dbReference type="Ensembl" id="ENSNLEP00000034808.1"/>
    </source>
</evidence>
<proteinExistence type="predicted"/>
<sequence length="105" mass="11539">MLDIKQQKMAQENMCCDKSGSAEASGLELAVLGACLCHGPGGNPCSCARMAASTRKLLLQLKQEDFHLQGVRKPSGRDCWICSLQKTVLRGWKTRTVLKRSLRCS</sequence>
<reference evidence="1 2" key="1">
    <citation type="submission" date="2012-10" db="EMBL/GenBank/DDBJ databases">
        <authorList>
            <consortium name="Gibbon Genome Sequencing Consortium"/>
        </authorList>
    </citation>
    <scope>NUCLEOTIDE SEQUENCE [LARGE SCALE GENOMIC DNA]</scope>
</reference>
<accession>A0A2I3GTX4</accession>
<dbReference type="Ensembl" id="ENSNLET00000048102.1">
    <property type="protein sequence ID" value="ENSNLEP00000034808.1"/>
    <property type="gene ID" value="ENSNLEG00000004078.3"/>
</dbReference>
<evidence type="ECO:0000313" key="2">
    <source>
        <dbReference type="Proteomes" id="UP000001073"/>
    </source>
</evidence>
<dbReference type="GO" id="GO:0035024">
    <property type="term" value="P:negative regulation of Rho protein signal transduction"/>
    <property type="evidence" value="ECO:0007669"/>
    <property type="project" value="TreeGrafter"/>
</dbReference>
<dbReference type="InterPro" id="IPR034608">
    <property type="entry name" value="CCDC125"/>
</dbReference>
<dbReference type="EMBL" id="ADFV01031251">
    <property type="status" value="NOT_ANNOTATED_CDS"/>
    <property type="molecule type" value="Genomic_DNA"/>
</dbReference>
<dbReference type="GeneTree" id="ENSGT00440000039958"/>
<dbReference type="EMBL" id="ADFV01031248">
    <property type="status" value="NOT_ANNOTATED_CDS"/>
    <property type="molecule type" value="Genomic_DNA"/>
</dbReference>
<dbReference type="EMBL" id="ADFV01031252">
    <property type="status" value="NOT_ANNOTATED_CDS"/>
    <property type="molecule type" value="Genomic_DNA"/>
</dbReference>
<dbReference type="Proteomes" id="UP000001073">
    <property type="component" value="Chromosome 18"/>
</dbReference>
<name>A0A2I3GTX4_NOMLE</name>
<reference evidence="1" key="2">
    <citation type="submission" date="2025-08" db="UniProtKB">
        <authorList>
            <consortium name="Ensembl"/>
        </authorList>
    </citation>
    <scope>IDENTIFICATION</scope>
</reference>
<dbReference type="PANTHER" id="PTHR28616:SF1">
    <property type="entry name" value="COILED-COIL DOMAIN-CONTAINING PROTEIN 125"/>
    <property type="match status" value="1"/>
</dbReference>
<gene>
    <name evidence="1" type="primary">CCDC125</name>
</gene>